<reference evidence="3" key="1">
    <citation type="submission" date="2016-10" db="EMBL/GenBank/DDBJ databases">
        <authorList>
            <person name="Varghese N."/>
            <person name="Submissions S."/>
        </authorList>
    </citation>
    <scope>NUCLEOTIDE SEQUENCE [LARGE SCALE GENOMIC DNA]</scope>
    <source>
        <strain evidence="3">CGMCC 1.12402</strain>
    </source>
</reference>
<sequence length="163" mass="18518">MNRKVPTRKPGSHSRGYNRDEFKEYTNQHVLAFVKRGKKVNQGGKNYFPVSVVFFLEGYEEPDFITNVTGVPVASPKMYVVEKQDMKQDLANKKWTLEMSANPSSDPRAEFMVKLELLLNEEWKGCETLSIVVNPLDHKEKKEDFILTVECDIIIPPPGGGNG</sequence>
<evidence type="ECO:0000256" key="1">
    <source>
        <dbReference type="SAM" id="MobiDB-lite"/>
    </source>
</evidence>
<keyword evidence="3" id="KW-1185">Reference proteome</keyword>
<dbReference type="EMBL" id="FOIR01000001">
    <property type="protein sequence ID" value="SEW05474.1"/>
    <property type="molecule type" value="Genomic_DNA"/>
</dbReference>
<gene>
    <name evidence="2" type="ORF">SAMN05216290_1489</name>
</gene>
<accession>A0A1I0NUX8</accession>
<dbReference type="GeneID" id="99986215"/>
<evidence type="ECO:0000313" key="3">
    <source>
        <dbReference type="Proteomes" id="UP000199437"/>
    </source>
</evidence>
<dbReference type="AlphaFoldDB" id="A0A1I0NUX8"/>
<dbReference type="Proteomes" id="UP000199437">
    <property type="component" value="Unassembled WGS sequence"/>
</dbReference>
<feature type="compositionally biased region" description="Basic residues" evidence="1">
    <location>
        <begin position="1"/>
        <end position="12"/>
    </location>
</feature>
<name>A0A1I0NUX8_9BACT</name>
<organism evidence="2 3">
    <name type="scientific">Roseivirga pacifica</name>
    <dbReference type="NCBI Taxonomy" id="1267423"/>
    <lineage>
        <taxon>Bacteria</taxon>
        <taxon>Pseudomonadati</taxon>
        <taxon>Bacteroidota</taxon>
        <taxon>Cytophagia</taxon>
        <taxon>Cytophagales</taxon>
        <taxon>Roseivirgaceae</taxon>
        <taxon>Roseivirga</taxon>
    </lineage>
</organism>
<protein>
    <submittedName>
        <fullName evidence="2">Uncharacterized protein</fullName>
    </submittedName>
</protein>
<dbReference type="STRING" id="1267423.SAMN05216290_1489"/>
<dbReference type="RefSeq" id="WP_090257873.1">
    <property type="nucleotide sequence ID" value="NZ_FOIR01000001.1"/>
</dbReference>
<evidence type="ECO:0000313" key="2">
    <source>
        <dbReference type="EMBL" id="SEW05474.1"/>
    </source>
</evidence>
<feature type="region of interest" description="Disordered" evidence="1">
    <location>
        <begin position="1"/>
        <end position="20"/>
    </location>
</feature>
<proteinExistence type="predicted"/>